<evidence type="ECO:0000256" key="1">
    <source>
        <dbReference type="SAM" id="MobiDB-lite"/>
    </source>
</evidence>
<reference evidence="2" key="1">
    <citation type="submission" date="2018-10" db="EMBL/GenBank/DDBJ databases">
        <title>Effector identification in a new, highly contiguous assembly of the strawberry crown rot pathogen Phytophthora cactorum.</title>
        <authorList>
            <person name="Armitage A.D."/>
            <person name="Nellist C.F."/>
            <person name="Bates H."/>
            <person name="Vickerstaff R.J."/>
            <person name="Harrison R.J."/>
        </authorList>
    </citation>
    <scope>NUCLEOTIDE SEQUENCE</scope>
    <source>
        <strain evidence="2">4040</strain>
    </source>
</reference>
<name>A0A8T1D3L9_9STRA</name>
<sequence length="107" mass="11830">MDAARSPASDPGQFSTVDEALERWAIQLSRRQRRLGRGRDGEPVPSLESDAQEASHGDWCRDREIPRPSLDRLRDATASAASFTTWRVARAVAGVESRYPVHQDGGV</sequence>
<dbReference type="EMBL" id="RCMK01000373">
    <property type="protein sequence ID" value="KAG2932874.1"/>
    <property type="molecule type" value="Genomic_DNA"/>
</dbReference>
<evidence type="ECO:0000313" key="3">
    <source>
        <dbReference type="Proteomes" id="UP000736787"/>
    </source>
</evidence>
<comment type="caution">
    <text evidence="2">The sequence shown here is derived from an EMBL/GenBank/DDBJ whole genome shotgun (WGS) entry which is preliminary data.</text>
</comment>
<protein>
    <submittedName>
        <fullName evidence="2">Uncharacterized protein</fullName>
    </submittedName>
</protein>
<accession>A0A8T1D3L9</accession>
<feature type="compositionally biased region" description="Basic and acidic residues" evidence="1">
    <location>
        <begin position="53"/>
        <end position="67"/>
    </location>
</feature>
<proteinExistence type="predicted"/>
<dbReference type="Proteomes" id="UP000736787">
    <property type="component" value="Unassembled WGS sequence"/>
</dbReference>
<organism evidence="2 3">
    <name type="scientific">Phytophthora cactorum</name>
    <dbReference type="NCBI Taxonomy" id="29920"/>
    <lineage>
        <taxon>Eukaryota</taxon>
        <taxon>Sar</taxon>
        <taxon>Stramenopiles</taxon>
        <taxon>Oomycota</taxon>
        <taxon>Peronosporomycetes</taxon>
        <taxon>Peronosporales</taxon>
        <taxon>Peronosporaceae</taxon>
        <taxon>Phytophthora</taxon>
    </lineage>
</organism>
<dbReference type="AlphaFoldDB" id="A0A8T1D3L9"/>
<feature type="region of interest" description="Disordered" evidence="1">
    <location>
        <begin position="32"/>
        <end position="67"/>
    </location>
</feature>
<gene>
    <name evidence="2" type="ORF">PC117_g13040</name>
</gene>
<evidence type="ECO:0000313" key="2">
    <source>
        <dbReference type="EMBL" id="KAG2932874.1"/>
    </source>
</evidence>